<reference evidence="3" key="1">
    <citation type="submission" date="2022-11" db="UniProtKB">
        <authorList>
            <consortium name="WormBaseParasite"/>
        </authorList>
    </citation>
    <scope>IDENTIFICATION</scope>
</reference>
<organism evidence="2 3">
    <name type="scientific">Ditylenchus dipsaci</name>
    <dbReference type="NCBI Taxonomy" id="166011"/>
    <lineage>
        <taxon>Eukaryota</taxon>
        <taxon>Metazoa</taxon>
        <taxon>Ecdysozoa</taxon>
        <taxon>Nematoda</taxon>
        <taxon>Chromadorea</taxon>
        <taxon>Rhabditida</taxon>
        <taxon>Tylenchina</taxon>
        <taxon>Tylenchomorpha</taxon>
        <taxon>Sphaerularioidea</taxon>
        <taxon>Anguinidae</taxon>
        <taxon>Anguininae</taxon>
        <taxon>Ditylenchus</taxon>
    </lineage>
</organism>
<feature type="region of interest" description="Disordered" evidence="1">
    <location>
        <begin position="1"/>
        <end position="35"/>
    </location>
</feature>
<feature type="compositionally biased region" description="Low complexity" evidence="1">
    <location>
        <begin position="24"/>
        <end position="35"/>
    </location>
</feature>
<feature type="region of interest" description="Disordered" evidence="1">
    <location>
        <begin position="40"/>
        <end position="59"/>
    </location>
</feature>
<protein>
    <submittedName>
        <fullName evidence="3">Uncharacterized protein</fullName>
    </submittedName>
</protein>
<feature type="compositionally biased region" description="Low complexity" evidence="1">
    <location>
        <begin position="303"/>
        <end position="317"/>
    </location>
</feature>
<feature type="compositionally biased region" description="Polar residues" evidence="1">
    <location>
        <begin position="229"/>
        <end position="256"/>
    </location>
</feature>
<proteinExistence type="predicted"/>
<evidence type="ECO:0000256" key="1">
    <source>
        <dbReference type="SAM" id="MobiDB-lite"/>
    </source>
</evidence>
<name>A0A915DMY2_9BILA</name>
<feature type="compositionally biased region" description="Low complexity" evidence="1">
    <location>
        <begin position="411"/>
        <end position="428"/>
    </location>
</feature>
<keyword evidence="2" id="KW-1185">Reference proteome</keyword>
<feature type="region of interest" description="Disordered" evidence="1">
    <location>
        <begin position="303"/>
        <end position="324"/>
    </location>
</feature>
<evidence type="ECO:0000313" key="3">
    <source>
        <dbReference type="WBParaSite" id="jg21694"/>
    </source>
</evidence>
<dbReference type="Proteomes" id="UP000887574">
    <property type="component" value="Unplaced"/>
</dbReference>
<feature type="region of interest" description="Disordered" evidence="1">
    <location>
        <begin position="338"/>
        <end position="361"/>
    </location>
</feature>
<sequence length="428" mass="44891">MPTSAAIPATSLIHHLPSSGGGSQQQPGVAVSASSLSTASKQHLFSSHHDNNSSMGHHSINSSAASIISTTHTVGSNSSGCGRSGCSGAILVMFPSSPSRPSTVGTIRANVRTGGPSFASSPTATSSSILVNGDNAGAQKFCACGGDEETAGLDRTTPAHSPNVSSSVVMDGSSYVNSSLKSGSYLGSSGLGTNGTHSNAEDCMDVETEDEPEAQLYIDTQLANLDFHTPSSHCQSQKRLSSNEGAVSHSPMSSSQFLSIRNRSNTNPHSQSIFSSSNSPVPNYFSSSFDGAKSPLSLKAMVNNNTSNSQSNHQASTYHPLSPARVPRPLGTFRRYHAHSISGNSGDERANHPNNHHRSHQNFSRTAAMNSMHNARSIDSAGNFGHAHPSNTTSVDLSRTALLIREKKETLQSSSSFSLQQQQIEKKN</sequence>
<dbReference type="WBParaSite" id="jg21694">
    <property type="protein sequence ID" value="jg21694"/>
    <property type="gene ID" value="jg21694"/>
</dbReference>
<dbReference type="AlphaFoldDB" id="A0A915DMY2"/>
<feature type="region of interest" description="Disordered" evidence="1">
    <location>
        <begin position="409"/>
        <end position="428"/>
    </location>
</feature>
<evidence type="ECO:0000313" key="2">
    <source>
        <dbReference type="Proteomes" id="UP000887574"/>
    </source>
</evidence>
<feature type="region of interest" description="Disordered" evidence="1">
    <location>
        <begin position="228"/>
        <end position="256"/>
    </location>
</feature>
<accession>A0A915DMY2</accession>